<reference evidence="2 3" key="1">
    <citation type="journal article" date="2014" name="Agronomy (Basel)">
        <title>A Draft Genome Sequence for Ensete ventricosum, the Drought-Tolerant Tree Against Hunger.</title>
        <authorList>
            <person name="Harrison J."/>
            <person name="Moore K.A."/>
            <person name="Paszkiewicz K."/>
            <person name="Jones T."/>
            <person name="Grant M."/>
            <person name="Ambacheew D."/>
            <person name="Muzemil S."/>
            <person name="Studholme D.J."/>
        </authorList>
    </citation>
    <scope>NUCLEOTIDE SEQUENCE [LARGE SCALE GENOMIC DNA]</scope>
</reference>
<sequence length="177" mass="20021">MDVDIVLHRLGLLDERWRRQRRRLTSHPGRVDRRRRRRSRPPPTTPTGAIVLGVRRPARPSAGLVVIRSGRARRRRHRVGRAIRGERKTRSQRGRRKLGEDREWGVSVNNLILRFTFLGLVVTGRWKMVRLVVISKHGGAVSGGSDVEDLGIGSEASNEGGRYIPDRRGPSLPTDPA</sequence>
<name>A0A426YBA6_ENSVE</name>
<gene>
    <name evidence="2" type="ORF">B296_00052669</name>
</gene>
<evidence type="ECO:0000256" key="1">
    <source>
        <dbReference type="SAM" id="MobiDB-lite"/>
    </source>
</evidence>
<dbReference type="AlphaFoldDB" id="A0A426YBA6"/>
<evidence type="ECO:0000313" key="2">
    <source>
        <dbReference type="EMBL" id="RRT49033.1"/>
    </source>
</evidence>
<feature type="region of interest" description="Disordered" evidence="1">
    <location>
        <begin position="144"/>
        <end position="177"/>
    </location>
</feature>
<evidence type="ECO:0000313" key="3">
    <source>
        <dbReference type="Proteomes" id="UP000287651"/>
    </source>
</evidence>
<protein>
    <submittedName>
        <fullName evidence="2">Uncharacterized protein</fullName>
    </submittedName>
</protein>
<dbReference type="EMBL" id="AMZH03013581">
    <property type="protein sequence ID" value="RRT49033.1"/>
    <property type="molecule type" value="Genomic_DNA"/>
</dbReference>
<feature type="region of interest" description="Disordered" evidence="1">
    <location>
        <begin position="25"/>
        <end position="50"/>
    </location>
</feature>
<feature type="non-terminal residue" evidence="2">
    <location>
        <position position="177"/>
    </location>
</feature>
<comment type="caution">
    <text evidence="2">The sequence shown here is derived from an EMBL/GenBank/DDBJ whole genome shotgun (WGS) entry which is preliminary data.</text>
</comment>
<accession>A0A426YBA6</accession>
<organism evidence="2 3">
    <name type="scientific">Ensete ventricosum</name>
    <name type="common">Abyssinian banana</name>
    <name type="synonym">Musa ensete</name>
    <dbReference type="NCBI Taxonomy" id="4639"/>
    <lineage>
        <taxon>Eukaryota</taxon>
        <taxon>Viridiplantae</taxon>
        <taxon>Streptophyta</taxon>
        <taxon>Embryophyta</taxon>
        <taxon>Tracheophyta</taxon>
        <taxon>Spermatophyta</taxon>
        <taxon>Magnoliopsida</taxon>
        <taxon>Liliopsida</taxon>
        <taxon>Zingiberales</taxon>
        <taxon>Musaceae</taxon>
        <taxon>Ensete</taxon>
    </lineage>
</organism>
<proteinExistence type="predicted"/>
<dbReference type="Proteomes" id="UP000287651">
    <property type="component" value="Unassembled WGS sequence"/>
</dbReference>